<dbReference type="EC" id="1.1.1.40" evidence="13"/>
<evidence type="ECO:0000256" key="4">
    <source>
        <dbReference type="ARBA" id="ARBA00008756"/>
    </source>
</evidence>
<feature type="active site" description="Proton acceptor" evidence="8">
    <location>
        <position position="101"/>
    </location>
</feature>
<evidence type="ECO:0000256" key="8">
    <source>
        <dbReference type="PIRSR" id="PIRSR036684-1"/>
    </source>
</evidence>
<dbReference type="Pfam" id="PF00390">
    <property type="entry name" value="malic"/>
    <property type="match status" value="1"/>
</dbReference>
<dbReference type="Proteomes" id="UP000197290">
    <property type="component" value="Unassembled WGS sequence"/>
</dbReference>
<dbReference type="InterPro" id="IPR046346">
    <property type="entry name" value="Aminoacid_DH-like_N_sf"/>
</dbReference>
<evidence type="ECO:0000256" key="6">
    <source>
        <dbReference type="ARBA" id="ARBA00023002"/>
    </source>
</evidence>
<dbReference type="CDD" id="cd05311">
    <property type="entry name" value="NAD_bind_2_malic_enz"/>
    <property type="match status" value="1"/>
</dbReference>
<dbReference type="SMART" id="SM01274">
    <property type="entry name" value="malic"/>
    <property type="match status" value="1"/>
</dbReference>
<dbReference type="InterPro" id="IPR042112">
    <property type="entry name" value="P_AcTrfase_dom2"/>
</dbReference>
<gene>
    <name evidence="13" type="primary">tme</name>
    <name evidence="13" type="ORF">SPDO_18720</name>
</gene>
<evidence type="ECO:0000313" key="13">
    <source>
        <dbReference type="EMBL" id="OWK30190.1"/>
    </source>
</evidence>
<dbReference type="PANTHER" id="PTHR43237">
    <property type="entry name" value="NADP-DEPENDENT MALIC ENZYME"/>
    <property type="match status" value="1"/>
</dbReference>
<organism evidence="13 14">
    <name type="scientific">Sphingomonas dokdonensis</name>
    <dbReference type="NCBI Taxonomy" id="344880"/>
    <lineage>
        <taxon>Bacteria</taxon>
        <taxon>Pseudomonadati</taxon>
        <taxon>Pseudomonadota</taxon>
        <taxon>Alphaproteobacteria</taxon>
        <taxon>Sphingomonadales</taxon>
        <taxon>Sphingomonadaceae</taxon>
        <taxon>Sphingomonas</taxon>
    </lineage>
</organism>
<dbReference type="AlphaFoldDB" id="A0A245ZKB5"/>
<evidence type="ECO:0000256" key="9">
    <source>
        <dbReference type="PIRSR" id="PIRSR036684-2"/>
    </source>
</evidence>
<dbReference type="FunFam" id="3.40.50.720:FF:000095">
    <property type="entry name" value="NADP-dependent malic enzyme"/>
    <property type="match status" value="1"/>
</dbReference>
<dbReference type="GO" id="GO:0004473">
    <property type="term" value="F:malate dehydrogenase (decarboxylating) (NADP+) activity"/>
    <property type="evidence" value="ECO:0007669"/>
    <property type="project" value="UniProtKB-EC"/>
</dbReference>
<dbReference type="InterPro" id="IPR045213">
    <property type="entry name" value="Malic_NAD-bd_bact_type"/>
</dbReference>
<evidence type="ECO:0000256" key="7">
    <source>
        <dbReference type="ARBA" id="ARBA00023268"/>
    </source>
</evidence>
<evidence type="ECO:0000256" key="1">
    <source>
        <dbReference type="ARBA" id="ARBA00001936"/>
    </source>
</evidence>
<evidence type="ECO:0000259" key="12">
    <source>
        <dbReference type="SMART" id="SM01274"/>
    </source>
</evidence>
<dbReference type="OrthoDB" id="9805787at2"/>
<dbReference type="PROSITE" id="PS00331">
    <property type="entry name" value="MALIC_ENZYMES"/>
    <property type="match status" value="1"/>
</dbReference>
<dbReference type="EMBL" id="NBBI01000003">
    <property type="protein sequence ID" value="OWK30190.1"/>
    <property type="molecule type" value="Genomic_DNA"/>
</dbReference>
<protein>
    <submittedName>
        <fullName evidence="13">NADP-dependent malic enzyme</fullName>
        <ecNumber evidence="13">1.1.1.40</ecNumber>
    </submittedName>
</protein>
<dbReference type="SUPFAM" id="SSF51735">
    <property type="entry name" value="NAD(P)-binding Rossmann-fold domains"/>
    <property type="match status" value="1"/>
</dbReference>
<dbReference type="GO" id="GO:0016746">
    <property type="term" value="F:acyltransferase activity"/>
    <property type="evidence" value="ECO:0007669"/>
    <property type="project" value="InterPro"/>
</dbReference>
<evidence type="ECO:0000256" key="10">
    <source>
        <dbReference type="PIRSR" id="PIRSR036684-3"/>
    </source>
</evidence>
<dbReference type="InterPro" id="IPR012302">
    <property type="entry name" value="Malic_NAD-bd"/>
</dbReference>
<feature type="binding site" evidence="10">
    <location>
        <position position="169"/>
    </location>
    <ligand>
        <name>a divalent metal cation</name>
        <dbReference type="ChEBI" id="CHEBI:60240"/>
    </ligand>
</feature>
<keyword evidence="6 13" id="KW-0560">Oxidoreductase</keyword>
<evidence type="ECO:0000256" key="5">
    <source>
        <dbReference type="ARBA" id="ARBA00022723"/>
    </source>
</evidence>
<dbReference type="Gene3D" id="3.40.50.10950">
    <property type="match status" value="1"/>
</dbReference>
<comment type="caution">
    <text evidence="13">The sequence shown here is derived from an EMBL/GenBank/DDBJ whole genome shotgun (WGS) entry which is preliminary data.</text>
</comment>
<dbReference type="SMART" id="SM00919">
    <property type="entry name" value="Malic_M"/>
    <property type="match status" value="1"/>
</dbReference>
<feature type="binding site" evidence="9">
    <location>
        <position position="143"/>
    </location>
    <ligand>
        <name>a divalent metal cation</name>
        <dbReference type="ChEBI" id="CHEBI:60240"/>
    </ligand>
</feature>
<dbReference type="SUPFAM" id="SSF53223">
    <property type="entry name" value="Aminoacid dehydrogenase-like, N-terminal domain"/>
    <property type="match status" value="1"/>
</dbReference>
<dbReference type="Gene3D" id="3.40.50.10380">
    <property type="entry name" value="Malic enzyme, N-terminal domain"/>
    <property type="match status" value="1"/>
</dbReference>
<feature type="domain" description="Malic enzyme NAD-binding" evidence="11">
    <location>
        <begin position="170"/>
        <end position="405"/>
    </location>
</feature>
<comment type="similarity">
    <text evidence="4">In the C-terminal section; belongs to the phosphate acetyltransferase and butyryltransferase family.</text>
</comment>
<dbReference type="PANTHER" id="PTHR43237:SF4">
    <property type="entry name" value="NADP-DEPENDENT MALIC ENZYME"/>
    <property type="match status" value="1"/>
</dbReference>
<feature type="binding site" evidence="9">
    <location>
        <position position="144"/>
    </location>
    <ligand>
        <name>a divalent metal cation</name>
        <dbReference type="ChEBI" id="CHEBI:60240"/>
    </ligand>
</feature>
<dbReference type="GO" id="GO:0006108">
    <property type="term" value="P:malate metabolic process"/>
    <property type="evidence" value="ECO:0007669"/>
    <property type="project" value="InterPro"/>
</dbReference>
<dbReference type="RefSeq" id="WP_088367209.1">
    <property type="nucleotide sequence ID" value="NZ_NBBI01000003.1"/>
</dbReference>
<feature type="binding site" evidence="10">
    <location>
        <position position="293"/>
    </location>
    <ligand>
        <name>a divalent metal cation</name>
        <dbReference type="ChEBI" id="CHEBI:60240"/>
    </ligand>
</feature>
<dbReference type="InterPro" id="IPR015884">
    <property type="entry name" value="Malic_enzyme_CS"/>
</dbReference>
<dbReference type="InterPro" id="IPR036291">
    <property type="entry name" value="NAD(P)-bd_dom_sf"/>
</dbReference>
<feature type="domain" description="Malic enzyme N-terminal" evidence="12">
    <location>
        <begin position="25"/>
        <end position="158"/>
    </location>
</feature>
<dbReference type="InterPro" id="IPR037062">
    <property type="entry name" value="Malic_N_dom_sf"/>
</dbReference>
<dbReference type="Pfam" id="PF01515">
    <property type="entry name" value="PTA_PTB"/>
    <property type="match status" value="1"/>
</dbReference>
<sequence length="754" mass="81848">MTDKTSNTIQFSEREALLFHSEGRPGKIEIIASKPMATQRDLSLAYSPGVAVPVQAIADDPATAYDYTAKGNLVAVISNGTAILGMGNLGALASKPVMEGKAVLFKRFADVDSIDLEVKTEDVDAFINCVELLEPSFGGINLEDIKAPECFIIEQTLRERMNIPVFHDDQHGTAIITAAGLINACLLTKRSLRDVKIVVNGAGAAAIACTELMKAMGVQHDNVIMCDRTGVIYQGREDVNQWQSAHAAVTEARTLTEALVGADVFLGLSAAGALKPEMVKDMAPAPIIFAMANPEPEIRPELAKEARPDAIIATGRSDYPNQVNNVLGFPFIFRGALDVRASAINDAMKIAAAQAIAELARERVPEEVAAAYGVQHVFGPDYIIPAPFDPRLMEIVPAAVAKAAMDSGVATRPILDMEGYRQVLRARLNPTTSVLSLAYEGARAHPKRVLFAEGEEEVVLRAAVNFKEGGYGIPVLVGRDDVPDRLRAMGIQNPEEYELHNSRISPLVPQMVDFLYKRLQRRGYLRRDCERMINQDRNIFGAVLLQMGHADAMITGITRTWAQSMREVRRVIDPEAGRTPFGIHVMVGQSHTVFIADTTMNERPTAEQMADIAEQTAAVARRMGHEPRVAFLSYSTFGNPKGTFLERIRDAVTELDKRNVGFEYEGEMTPDVALNPKQMANYPFARLSGPANVLIMPGLQSAHISAKLLRELGGDSVIGPMLIGMEKPVQIAPMTSTAGDLMTLAVLAAGGIAR</sequence>
<evidence type="ECO:0000313" key="14">
    <source>
        <dbReference type="Proteomes" id="UP000197290"/>
    </source>
</evidence>
<dbReference type="InterPro" id="IPR012301">
    <property type="entry name" value="Malic_N_dom"/>
</dbReference>
<evidence type="ECO:0000256" key="3">
    <source>
        <dbReference type="ARBA" id="ARBA00007686"/>
    </source>
</evidence>
<dbReference type="InterPro" id="IPR042113">
    <property type="entry name" value="P_AcTrfase_dom1"/>
</dbReference>
<dbReference type="FunFam" id="3.40.50.10380:FF:000003">
    <property type="entry name" value="NADP-dependent malic enzyme"/>
    <property type="match status" value="1"/>
</dbReference>
<dbReference type="InterPro" id="IPR012188">
    <property type="entry name" value="ME_PTA"/>
</dbReference>
<dbReference type="Pfam" id="PF03949">
    <property type="entry name" value="Malic_M"/>
    <property type="match status" value="1"/>
</dbReference>
<dbReference type="SUPFAM" id="SSF53659">
    <property type="entry name" value="Isocitrate/Isopropylmalate dehydrogenase-like"/>
    <property type="match status" value="1"/>
</dbReference>
<comment type="cofactor">
    <cofactor evidence="2">
        <name>Mg(2+)</name>
        <dbReference type="ChEBI" id="CHEBI:18420"/>
    </cofactor>
</comment>
<proteinExistence type="inferred from homology"/>
<dbReference type="GO" id="GO:0046872">
    <property type="term" value="F:metal ion binding"/>
    <property type="evidence" value="ECO:0007669"/>
    <property type="project" value="UniProtKB-KW"/>
</dbReference>
<name>A0A245ZKB5_9SPHN</name>
<reference evidence="13 14" key="1">
    <citation type="submission" date="2017-03" db="EMBL/GenBank/DDBJ databases">
        <title>Genome sequence of Sphingomonas dokdonensis DSM 21029.</title>
        <authorList>
            <person name="Poehlein A."/>
            <person name="Wuebbeler J.H."/>
            <person name="Steinbuechel A."/>
            <person name="Daniel R."/>
        </authorList>
    </citation>
    <scope>NUCLEOTIDE SEQUENCE [LARGE SCALE GENOMIC DNA]</scope>
    <source>
        <strain evidence="13 14">DSM 21029</strain>
    </source>
</reference>
<keyword evidence="14" id="KW-1185">Reference proteome</keyword>
<feature type="binding site" evidence="10">
    <location>
        <begin position="83"/>
        <end position="90"/>
    </location>
    <ligand>
        <name>NADP(+)</name>
        <dbReference type="ChEBI" id="CHEBI:58349"/>
    </ligand>
</feature>
<accession>A0A245ZKB5</accession>
<comment type="cofactor">
    <cofactor evidence="1">
        <name>Mn(2+)</name>
        <dbReference type="ChEBI" id="CHEBI:29035"/>
    </cofactor>
</comment>
<dbReference type="InterPro" id="IPR051674">
    <property type="entry name" value="Malate_Decarboxylase"/>
</dbReference>
<dbReference type="PIRSF" id="PIRSF036684">
    <property type="entry name" value="ME_PTA"/>
    <property type="match status" value="1"/>
</dbReference>
<dbReference type="GO" id="GO:0051287">
    <property type="term" value="F:NAD binding"/>
    <property type="evidence" value="ECO:0007669"/>
    <property type="project" value="InterPro"/>
</dbReference>
<dbReference type="InterPro" id="IPR002505">
    <property type="entry name" value="PTA_PTB"/>
</dbReference>
<keyword evidence="10" id="KW-0521">NADP</keyword>
<comment type="similarity">
    <text evidence="3">In the N-terminal section; belongs to the malic enzymes family.</text>
</comment>
<dbReference type="Gene3D" id="3.40.50.10750">
    <property type="entry name" value="Isocitrate/Isopropylmalate dehydrogenase-like"/>
    <property type="match status" value="1"/>
</dbReference>
<evidence type="ECO:0000256" key="2">
    <source>
        <dbReference type="ARBA" id="ARBA00001946"/>
    </source>
</evidence>
<evidence type="ECO:0000259" key="11">
    <source>
        <dbReference type="SMART" id="SM00919"/>
    </source>
</evidence>
<dbReference type="Gene3D" id="3.40.50.720">
    <property type="entry name" value="NAD(P)-binding Rossmann-like Domain"/>
    <property type="match status" value="1"/>
</dbReference>
<keyword evidence="7" id="KW-0511">Multifunctional enzyme</keyword>
<keyword evidence="5 9" id="KW-0479">Metal-binding</keyword>